<keyword evidence="2" id="KW-1185">Reference proteome</keyword>
<dbReference type="EMBL" id="CADEAL010002780">
    <property type="protein sequence ID" value="CAB1442149.1"/>
    <property type="molecule type" value="Genomic_DNA"/>
</dbReference>
<reference evidence="1" key="1">
    <citation type="submission" date="2020-03" db="EMBL/GenBank/DDBJ databases">
        <authorList>
            <person name="Weist P."/>
        </authorList>
    </citation>
    <scope>NUCLEOTIDE SEQUENCE</scope>
</reference>
<proteinExistence type="predicted"/>
<sequence length="109" mass="12305">MSHGVSVPKLIHVRVRHTAPKGSVHTTAYPLNHFAYPVPQFGNRWSMAGVTNLFETESYFKEHALHPRAELDPLAGRIRIYTPVPPAGNLFGHSGKWMRRRPATRPQTV</sequence>
<evidence type="ECO:0000313" key="1">
    <source>
        <dbReference type="EMBL" id="CAB1442149.1"/>
    </source>
</evidence>
<protein>
    <submittedName>
        <fullName evidence="1">Uncharacterized protein</fullName>
    </submittedName>
</protein>
<accession>A0A9N7V159</accession>
<evidence type="ECO:0000313" key="2">
    <source>
        <dbReference type="Proteomes" id="UP001153269"/>
    </source>
</evidence>
<dbReference type="Proteomes" id="UP001153269">
    <property type="component" value="Unassembled WGS sequence"/>
</dbReference>
<dbReference type="AlphaFoldDB" id="A0A9N7V159"/>
<name>A0A9N7V159_PLEPL</name>
<organism evidence="1 2">
    <name type="scientific">Pleuronectes platessa</name>
    <name type="common">European plaice</name>
    <dbReference type="NCBI Taxonomy" id="8262"/>
    <lineage>
        <taxon>Eukaryota</taxon>
        <taxon>Metazoa</taxon>
        <taxon>Chordata</taxon>
        <taxon>Craniata</taxon>
        <taxon>Vertebrata</taxon>
        <taxon>Euteleostomi</taxon>
        <taxon>Actinopterygii</taxon>
        <taxon>Neopterygii</taxon>
        <taxon>Teleostei</taxon>
        <taxon>Neoteleostei</taxon>
        <taxon>Acanthomorphata</taxon>
        <taxon>Carangaria</taxon>
        <taxon>Pleuronectiformes</taxon>
        <taxon>Pleuronectoidei</taxon>
        <taxon>Pleuronectidae</taxon>
        <taxon>Pleuronectes</taxon>
    </lineage>
</organism>
<gene>
    <name evidence="1" type="ORF">PLEPLA_LOCUS29846</name>
</gene>
<comment type="caution">
    <text evidence="1">The sequence shown here is derived from an EMBL/GenBank/DDBJ whole genome shotgun (WGS) entry which is preliminary data.</text>
</comment>